<reference evidence="9" key="3">
    <citation type="submission" date="2025-09" db="UniProtKB">
        <authorList>
            <consortium name="Ensembl"/>
        </authorList>
    </citation>
    <scope>IDENTIFICATION</scope>
</reference>
<keyword evidence="4" id="KW-0805">Transcription regulation</keyword>
<evidence type="ECO:0000256" key="2">
    <source>
        <dbReference type="ARBA" id="ARBA00010174"/>
    </source>
</evidence>
<dbReference type="OMA" id="SYREQPY"/>
<dbReference type="Pfam" id="PF16568">
    <property type="entry name" value="Sam68-YY"/>
    <property type="match status" value="1"/>
</dbReference>
<feature type="compositionally biased region" description="Polar residues" evidence="7">
    <location>
        <begin position="268"/>
        <end position="280"/>
    </location>
</feature>
<sequence>VLFLEIEKTQKDEGKEEEKFIDVVINKNMKLGQKVLIPVKQFPKFNFVGKLLGPRGNSLKRLQEDTLTKMSILGKGSMRDKEKEEELRQSGEAKYHHLNEDLHVLIEVFAPPAEAYARMGHALEEIKKFLIPDYNDEIRQAQLQELTYLNGGSEEAKVPSVRGKSAVRGRGTPAPGPPRSRGGVPPLHAAVPRGAAPRGAPPSRAASSRGRGVQRARGAPPTAGYRPAPIVQETYGEYQRVQTSPASRPQDYDDGYGTAYDDQGYESYDNSYNNQGQNSDDYYEYGHSGESYDSYSVEEWANNRGKAPSARATKGVYRDQPYSRY</sequence>
<name>H3D938_TETNG</name>
<keyword evidence="5" id="KW-0804">Transcription</keyword>
<proteinExistence type="inferred from homology"/>
<dbReference type="CDD" id="cd22384">
    <property type="entry name" value="KH-I_KHDRBS"/>
    <property type="match status" value="1"/>
</dbReference>
<keyword evidence="3" id="KW-0694">RNA-binding</keyword>
<feature type="region of interest" description="Disordered" evidence="7">
    <location>
        <begin position="154"/>
        <end position="325"/>
    </location>
</feature>
<dbReference type="AlphaFoldDB" id="H3D938"/>
<evidence type="ECO:0000256" key="3">
    <source>
        <dbReference type="ARBA" id="ARBA00022884"/>
    </source>
</evidence>
<dbReference type="PANTHER" id="PTHR11208:SF29">
    <property type="entry name" value="KH DOMAIN-CONTAINING, RNA-BINDING, SIGNAL TRANSDUCTION-ASSOCIATED PROTEIN 3"/>
    <property type="match status" value="1"/>
</dbReference>
<evidence type="ECO:0000256" key="1">
    <source>
        <dbReference type="ARBA" id="ARBA00004123"/>
    </source>
</evidence>
<dbReference type="HOGENOM" id="CLU_034976_0_1_1"/>
<dbReference type="InterPro" id="IPR055256">
    <property type="entry name" value="KH_1_KHDC4/BBP-like"/>
</dbReference>
<evidence type="ECO:0000259" key="8">
    <source>
        <dbReference type="SMART" id="SM00322"/>
    </source>
</evidence>
<reference evidence="9" key="2">
    <citation type="submission" date="2025-08" db="UniProtKB">
        <authorList>
            <consortium name="Ensembl"/>
        </authorList>
    </citation>
    <scope>IDENTIFICATION</scope>
</reference>
<dbReference type="InParanoid" id="H3D938"/>
<organism evidence="9 10">
    <name type="scientific">Tetraodon nigroviridis</name>
    <name type="common">Spotted green pufferfish</name>
    <name type="synonym">Chelonodon nigroviridis</name>
    <dbReference type="NCBI Taxonomy" id="99883"/>
    <lineage>
        <taxon>Eukaryota</taxon>
        <taxon>Metazoa</taxon>
        <taxon>Chordata</taxon>
        <taxon>Craniata</taxon>
        <taxon>Vertebrata</taxon>
        <taxon>Euteleostomi</taxon>
        <taxon>Actinopterygii</taxon>
        <taxon>Neopterygii</taxon>
        <taxon>Teleostei</taxon>
        <taxon>Neoteleostei</taxon>
        <taxon>Acanthomorphata</taxon>
        <taxon>Eupercaria</taxon>
        <taxon>Tetraodontiformes</taxon>
        <taxon>Tetradontoidea</taxon>
        <taxon>Tetraodontidae</taxon>
        <taxon>Tetraodon</taxon>
    </lineage>
</organism>
<evidence type="ECO:0000313" key="10">
    <source>
        <dbReference type="Proteomes" id="UP000007303"/>
    </source>
</evidence>
<dbReference type="Pfam" id="PF22675">
    <property type="entry name" value="KH-I_KHDC4-BBP"/>
    <property type="match status" value="1"/>
</dbReference>
<dbReference type="PANTHER" id="PTHR11208">
    <property type="entry name" value="RNA-BINDING PROTEIN RELATED"/>
    <property type="match status" value="1"/>
</dbReference>
<feature type="domain" description="K Homology" evidence="8">
    <location>
        <begin position="29"/>
        <end position="127"/>
    </location>
</feature>
<evidence type="ECO:0000256" key="5">
    <source>
        <dbReference type="ARBA" id="ARBA00023163"/>
    </source>
</evidence>
<feature type="compositionally biased region" description="Low complexity" evidence="7">
    <location>
        <begin position="168"/>
        <end position="221"/>
    </location>
</feature>
<keyword evidence="10" id="KW-1185">Reference proteome</keyword>
<evidence type="ECO:0000256" key="6">
    <source>
        <dbReference type="ARBA" id="ARBA00023242"/>
    </source>
</evidence>
<comment type="similarity">
    <text evidence="2">Belongs to the KHDRBS family.</text>
</comment>
<evidence type="ECO:0000256" key="4">
    <source>
        <dbReference type="ARBA" id="ARBA00023015"/>
    </source>
</evidence>
<evidence type="ECO:0000313" key="9">
    <source>
        <dbReference type="Ensembl" id="ENSTNIP00000017029.1"/>
    </source>
</evidence>
<comment type="subcellular location">
    <subcellularLocation>
        <location evidence="1">Nucleus</location>
    </subcellularLocation>
</comment>
<evidence type="ECO:0000256" key="7">
    <source>
        <dbReference type="SAM" id="MobiDB-lite"/>
    </source>
</evidence>
<dbReference type="Proteomes" id="UP000007303">
    <property type="component" value="Unassembled WGS sequence"/>
</dbReference>
<dbReference type="Ensembl" id="ENSTNIT00000017244.1">
    <property type="protein sequence ID" value="ENSTNIP00000017029.1"/>
    <property type="gene ID" value="ENSTNIG00000014021.1"/>
</dbReference>
<dbReference type="GO" id="GO:0003729">
    <property type="term" value="F:mRNA binding"/>
    <property type="evidence" value="ECO:0007669"/>
    <property type="project" value="TreeGrafter"/>
</dbReference>
<accession>H3D938</accession>
<dbReference type="InterPro" id="IPR045071">
    <property type="entry name" value="BBP-like"/>
</dbReference>
<dbReference type="InterPro" id="IPR004087">
    <property type="entry name" value="KH_dom"/>
</dbReference>
<keyword evidence="6" id="KW-0539">Nucleus</keyword>
<dbReference type="InterPro" id="IPR032571">
    <property type="entry name" value="Qua1_dom"/>
</dbReference>
<protein>
    <submittedName>
        <fullName evidence="9">KH RNA binding domain containing, signal transduction associated 3</fullName>
    </submittedName>
</protein>
<dbReference type="FunFam" id="3.30.1370.10:FF:000030">
    <property type="entry name" value="KH domain-containing, RNA-binding, signal transduction-associated protein 3 isoformX2"/>
    <property type="match status" value="1"/>
</dbReference>
<dbReference type="SUPFAM" id="SSF54791">
    <property type="entry name" value="Eukaryotic type KH-domain (KH-domain type I)"/>
    <property type="match status" value="1"/>
</dbReference>
<dbReference type="InterPro" id="IPR032335">
    <property type="entry name" value="Sam68-YY"/>
</dbReference>
<dbReference type="GO" id="GO:0000381">
    <property type="term" value="P:regulation of alternative mRNA splicing, via spliceosome"/>
    <property type="evidence" value="ECO:0007669"/>
    <property type="project" value="TreeGrafter"/>
</dbReference>
<dbReference type="GeneTree" id="ENSGT00940000157280"/>
<dbReference type="GO" id="GO:0005634">
    <property type="term" value="C:nucleus"/>
    <property type="evidence" value="ECO:0007669"/>
    <property type="project" value="UniProtKB-SubCell"/>
</dbReference>
<dbReference type="SMART" id="SM00322">
    <property type="entry name" value="KH"/>
    <property type="match status" value="1"/>
</dbReference>
<dbReference type="Gene3D" id="3.30.1370.10">
    <property type="entry name" value="K Homology domain, type 1"/>
    <property type="match status" value="1"/>
</dbReference>
<dbReference type="InterPro" id="IPR036612">
    <property type="entry name" value="KH_dom_type_1_sf"/>
</dbReference>
<dbReference type="STRING" id="99883.ENSTNIP00000017029"/>
<dbReference type="Pfam" id="PF16274">
    <property type="entry name" value="Qua1"/>
    <property type="match status" value="1"/>
</dbReference>
<reference evidence="10" key="1">
    <citation type="journal article" date="2004" name="Nature">
        <title>Genome duplication in the teleost fish Tetraodon nigroviridis reveals the early vertebrate proto-karyotype.</title>
        <authorList>
            <person name="Jaillon O."/>
            <person name="Aury J.-M."/>
            <person name="Brunet F."/>
            <person name="Petit J.-L."/>
            <person name="Stange-Thomann N."/>
            <person name="Mauceli E."/>
            <person name="Bouneau L."/>
            <person name="Fischer C."/>
            <person name="Ozouf-Costaz C."/>
            <person name="Bernot A."/>
            <person name="Nicaud S."/>
            <person name="Jaffe D."/>
            <person name="Fisher S."/>
            <person name="Lutfalla G."/>
            <person name="Dossat C."/>
            <person name="Segurens B."/>
            <person name="Dasilva C."/>
            <person name="Salanoubat M."/>
            <person name="Levy M."/>
            <person name="Boudet N."/>
            <person name="Castellano S."/>
            <person name="Anthouard V."/>
            <person name="Jubin C."/>
            <person name="Castelli V."/>
            <person name="Katinka M."/>
            <person name="Vacherie B."/>
            <person name="Biemont C."/>
            <person name="Skalli Z."/>
            <person name="Cattolico L."/>
            <person name="Poulain J."/>
            <person name="De Berardinis V."/>
            <person name="Cruaud C."/>
            <person name="Duprat S."/>
            <person name="Brottier P."/>
            <person name="Coutanceau J.-P."/>
            <person name="Gouzy J."/>
            <person name="Parra G."/>
            <person name="Lardier G."/>
            <person name="Chapple C."/>
            <person name="McKernan K.J."/>
            <person name="McEwan P."/>
            <person name="Bosak S."/>
            <person name="Kellis M."/>
            <person name="Volff J.-N."/>
            <person name="Guigo R."/>
            <person name="Zody M.C."/>
            <person name="Mesirov J."/>
            <person name="Lindblad-Toh K."/>
            <person name="Birren B."/>
            <person name="Nusbaum C."/>
            <person name="Kahn D."/>
            <person name="Robinson-Rechavi M."/>
            <person name="Laudet V."/>
            <person name="Schachter V."/>
            <person name="Quetier F."/>
            <person name="Saurin W."/>
            <person name="Scarpelli C."/>
            <person name="Wincker P."/>
            <person name="Lander E.S."/>
            <person name="Weissenbach J."/>
            <person name="Roest Crollius H."/>
        </authorList>
    </citation>
    <scope>NUCLEOTIDE SEQUENCE [LARGE SCALE GENOMIC DNA]</scope>
</reference>